<dbReference type="Proteomes" id="UP000306196">
    <property type="component" value="Unassembled WGS sequence"/>
</dbReference>
<dbReference type="AlphaFoldDB" id="A0A5R8KHK9"/>
<dbReference type="EMBL" id="VAUV01000004">
    <property type="protein sequence ID" value="TLD71798.1"/>
    <property type="molecule type" value="Genomic_DNA"/>
</dbReference>
<evidence type="ECO:0000313" key="3">
    <source>
        <dbReference type="EMBL" id="TLD71798.1"/>
    </source>
</evidence>
<accession>A0A5R8KHK9</accession>
<dbReference type="InterPro" id="IPR029010">
    <property type="entry name" value="ThuA-like"/>
</dbReference>
<dbReference type="PANTHER" id="PTHR40469">
    <property type="entry name" value="SECRETED GLYCOSYL HYDROLASE"/>
    <property type="match status" value="1"/>
</dbReference>
<protein>
    <submittedName>
        <fullName evidence="3">ThuA domain-containing protein</fullName>
    </submittedName>
</protein>
<dbReference type="OrthoDB" id="109511at2"/>
<evidence type="ECO:0000313" key="4">
    <source>
        <dbReference type="Proteomes" id="UP000306196"/>
    </source>
</evidence>
<dbReference type="Pfam" id="PF06283">
    <property type="entry name" value="ThuA"/>
    <property type="match status" value="1"/>
</dbReference>
<dbReference type="Gene3D" id="3.40.50.880">
    <property type="match status" value="1"/>
</dbReference>
<reference evidence="3 4" key="1">
    <citation type="submission" date="2019-05" db="EMBL/GenBank/DDBJ databases">
        <title>Verrucobacter flavum gen. nov., sp. nov. a new member of the family Verrucomicrobiaceae.</title>
        <authorList>
            <person name="Szuroczki S."/>
            <person name="Abbaszade G."/>
            <person name="Szabo A."/>
            <person name="Felfoldi T."/>
            <person name="Schumann P."/>
            <person name="Boka K."/>
            <person name="Keki Z."/>
            <person name="Toumi M."/>
            <person name="Toth E."/>
        </authorList>
    </citation>
    <scope>NUCLEOTIDE SEQUENCE [LARGE SCALE GENOMIC DNA]</scope>
    <source>
        <strain evidence="3 4">MG-N-17</strain>
    </source>
</reference>
<dbReference type="InterPro" id="IPR029062">
    <property type="entry name" value="Class_I_gatase-like"/>
</dbReference>
<feature type="chain" id="PRO_5024310948" evidence="1">
    <location>
        <begin position="23"/>
        <end position="261"/>
    </location>
</feature>
<keyword evidence="4" id="KW-1185">Reference proteome</keyword>
<proteinExistence type="predicted"/>
<gene>
    <name evidence="3" type="ORF">FEM03_06575</name>
</gene>
<evidence type="ECO:0000259" key="2">
    <source>
        <dbReference type="Pfam" id="PF06283"/>
    </source>
</evidence>
<sequence>MKNSPASLLRLLCLPLVCVGLAAAPAVDLKNLRPDSTEAIGGKFADKKAEGTLRVLIVGAGSSHNFPKYFIGTDSETLNAQPGLETAATLNAAEALALLPSADVLVFSGNDGSFGSLTFQKALNEFADAGKGIVLVHAAAWSHPWTGYNQRFVAGASRGHGYGEFEVTVKQAEHPVMQGVPASFKITDESYHHEFLPGAQVEILAENAPDDKTRKPHASVWVVKDPKTRIVCITHGHAEEAHANPAYQTILTNAVRWVAGR</sequence>
<name>A0A5R8KHK9_9BACT</name>
<feature type="domain" description="ThuA-like" evidence="2">
    <location>
        <begin position="79"/>
        <end position="258"/>
    </location>
</feature>
<comment type="caution">
    <text evidence="3">The sequence shown here is derived from an EMBL/GenBank/DDBJ whole genome shotgun (WGS) entry which is preliminary data.</text>
</comment>
<feature type="signal peptide" evidence="1">
    <location>
        <begin position="1"/>
        <end position="22"/>
    </location>
</feature>
<evidence type="ECO:0000256" key="1">
    <source>
        <dbReference type="SAM" id="SignalP"/>
    </source>
</evidence>
<dbReference type="PANTHER" id="PTHR40469:SF2">
    <property type="entry name" value="GALACTOSE-BINDING DOMAIN-LIKE SUPERFAMILY PROTEIN"/>
    <property type="match status" value="1"/>
</dbReference>
<keyword evidence="1" id="KW-0732">Signal</keyword>
<dbReference type="SUPFAM" id="SSF52317">
    <property type="entry name" value="Class I glutamine amidotransferase-like"/>
    <property type="match status" value="1"/>
</dbReference>
<dbReference type="RefSeq" id="WP_138085393.1">
    <property type="nucleotide sequence ID" value="NZ_VAUV01000004.1"/>
</dbReference>
<organism evidence="3 4">
    <name type="scientific">Phragmitibacter flavus</name>
    <dbReference type="NCBI Taxonomy" id="2576071"/>
    <lineage>
        <taxon>Bacteria</taxon>
        <taxon>Pseudomonadati</taxon>
        <taxon>Verrucomicrobiota</taxon>
        <taxon>Verrucomicrobiia</taxon>
        <taxon>Verrucomicrobiales</taxon>
        <taxon>Verrucomicrobiaceae</taxon>
        <taxon>Phragmitibacter</taxon>
    </lineage>
</organism>